<dbReference type="OrthoDB" id="6168471at2759"/>
<gene>
    <name evidence="1" type="ORF">MCOR_40411</name>
</gene>
<dbReference type="Pfam" id="PF12796">
    <property type="entry name" value="Ank_2"/>
    <property type="match status" value="1"/>
</dbReference>
<accession>A0A6J8DHI8</accession>
<organism evidence="1 2">
    <name type="scientific">Mytilus coruscus</name>
    <name type="common">Sea mussel</name>
    <dbReference type="NCBI Taxonomy" id="42192"/>
    <lineage>
        <taxon>Eukaryota</taxon>
        <taxon>Metazoa</taxon>
        <taxon>Spiralia</taxon>
        <taxon>Lophotrochozoa</taxon>
        <taxon>Mollusca</taxon>
        <taxon>Bivalvia</taxon>
        <taxon>Autobranchia</taxon>
        <taxon>Pteriomorphia</taxon>
        <taxon>Mytilida</taxon>
        <taxon>Mytiloidea</taxon>
        <taxon>Mytilidae</taxon>
        <taxon>Mytilinae</taxon>
        <taxon>Mytilus</taxon>
    </lineage>
</organism>
<dbReference type="InterPro" id="IPR036770">
    <property type="entry name" value="Ankyrin_rpt-contain_sf"/>
</dbReference>
<name>A0A6J8DHI8_MYTCO</name>
<keyword evidence="2" id="KW-1185">Reference proteome</keyword>
<proteinExistence type="predicted"/>
<sequence length="160" mass="18452">MGSAATKYNENVQVALVFLAIRDKRFKRVKDLFSKGNIINCIDFEGHTPLIETCRGDRHSESEKEREQFVKFLLQNGSCISKLDVYGCTAAMYADENHHYSIVRKLNKIEGKISCYKIRADPSFNFVQNEDDEIVEEEPVSVFQYLIVELICSTFSKEEH</sequence>
<dbReference type="InterPro" id="IPR002110">
    <property type="entry name" value="Ankyrin_rpt"/>
</dbReference>
<dbReference type="SUPFAM" id="SSF48403">
    <property type="entry name" value="Ankyrin repeat"/>
    <property type="match status" value="1"/>
</dbReference>
<dbReference type="EMBL" id="CACVKT020007264">
    <property type="protein sequence ID" value="CAC5406892.1"/>
    <property type="molecule type" value="Genomic_DNA"/>
</dbReference>
<protein>
    <submittedName>
        <fullName evidence="1">Uncharacterized protein</fullName>
    </submittedName>
</protein>
<dbReference type="AlphaFoldDB" id="A0A6J8DHI8"/>
<reference evidence="1 2" key="1">
    <citation type="submission" date="2020-06" db="EMBL/GenBank/DDBJ databases">
        <authorList>
            <person name="Li R."/>
            <person name="Bekaert M."/>
        </authorList>
    </citation>
    <scope>NUCLEOTIDE SEQUENCE [LARGE SCALE GENOMIC DNA]</scope>
    <source>
        <strain evidence="2">wild</strain>
    </source>
</reference>
<evidence type="ECO:0000313" key="2">
    <source>
        <dbReference type="Proteomes" id="UP000507470"/>
    </source>
</evidence>
<dbReference type="Proteomes" id="UP000507470">
    <property type="component" value="Unassembled WGS sequence"/>
</dbReference>
<dbReference type="Gene3D" id="1.25.40.20">
    <property type="entry name" value="Ankyrin repeat-containing domain"/>
    <property type="match status" value="1"/>
</dbReference>
<evidence type="ECO:0000313" key="1">
    <source>
        <dbReference type="EMBL" id="CAC5406892.1"/>
    </source>
</evidence>